<keyword evidence="3" id="KW-1185">Reference proteome</keyword>
<dbReference type="AlphaFoldDB" id="A0A316A960"/>
<sequence length="296" mass="30510">MVAALEVPVIYASGLAGLLAIVIAARPPLWSVVESWAAAVAGQDVEDVRTSQVRGLLTRTCLVTLVIFVVVLIPALAVQLKAAAPAWGLGLAVLLGAATGADGGRTRRVDLLQLTTRSASRRSVTVLASAAVVIAVATMAWWGAITAHMDMGWPYNGPDTAMPESEQWILPVTAGCSLLTGLALLGVDRRIRLRRALPGVEPAVDAALREVSRRRALLGAGAALVTLAAVLLSLSPTLTVAVGAPEILNPVVGQTAGLVGTVAVGAAMVWLTVGLLRWSHRAKVPADADADADSEV</sequence>
<keyword evidence="1" id="KW-0812">Transmembrane</keyword>
<organism evidence="2 3">
    <name type="scientific">Quadrisphaera granulorum</name>
    <dbReference type="NCBI Taxonomy" id="317664"/>
    <lineage>
        <taxon>Bacteria</taxon>
        <taxon>Bacillati</taxon>
        <taxon>Actinomycetota</taxon>
        <taxon>Actinomycetes</taxon>
        <taxon>Kineosporiales</taxon>
        <taxon>Kineosporiaceae</taxon>
        <taxon>Quadrisphaera</taxon>
    </lineage>
</organism>
<proteinExistence type="predicted"/>
<feature type="transmembrane region" description="Helical" evidence="1">
    <location>
        <begin position="56"/>
        <end position="78"/>
    </location>
</feature>
<accession>A0A316A960</accession>
<feature type="transmembrane region" description="Helical" evidence="1">
    <location>
        <begin position="255"/>
        <end position="276"/>
    </location>
</feature>
<feature type="transmembrane region" description="Helical" evidence="1">
    <location>
        <begin position="6"/>
        <end position="25"/>
    </location>
</feature>
<evidence type="ECO:0000313" key="3">
    <source>
        <dbReference type="Proteomes" id="UP000245469"/>
    </source>
</evidence>
<keyword evidence="1" id="KW-0472">Membrane</keyword>
<evidence type="ECO:0000256" key="1">
    <source>
        <dbReference type="SAM" id="Phobius"/>
    </source>
</evidence>
<name>A0A316A960_9ACTN</name>
<comment type="caution">
    <text evidence="2">The sequence shown here is derived from an EMBL/GenBank/DDBJ whole genome shotgun (WGS) entry which is preliminary data.</text>
</comment>
<keyword evidence="1" id="KW-1133">Transmembrane helix</keyword>
<reference evidence="2 3" key="1">
    <citation type="submission" date="2018-03" db="EMBL/GenBank/DDBJ databases">
        <title>Genomic Encyclopedia of Archaeal and Bacterial Type Strains, Phase II (KMG-II): from individual species to whole genera.</title>
        <authorList>
            <person name="Goeker M."/>
        </authorList>
    </citation>
    <scope>NUCLEOTIDE SEQUENCE [LARGE SCALE GENOMIC DNA]</scope>
    <source>
        <strain evidence="2 3">DSM 44889</strain>
    </source>
</reference>
<evidence type="ECO:0000313" key="2">
    <source>
        <dbReference type="EMBL" id="PWJ54163.1"/>
    </source>
</evidence>
<feature type="transmembrane region" description="Helical" evidence="1">
    <location>
        <begin position="216"/>
        <end position="235"/>
    </location>
</feature>
<dbReference type="EMBL" id="QGDQ01000008">
    <property type="protein sequence ID" value="PWJ54163.1"/>
    <property type="molecule type" value="Genomic_DNA"/>
</dbReference>
<feature type="transmembrane region" description="Helical" evidence="1">
    <location>
        <begin position="124"/>
        <end position="148"/>
    </location>
</feature>
<feature type="transmembrane region" description="Helical" evidence="1">
    <location>
        <begin position="168"/>
        <end position="187"/>
    </location>
</feature>
<dbReference type="Proteomes" id="UP000245469">
    <property type="component" value="Unassembled WGS sequence"/>
</dbReference>
<protein>
    <submittedName>
        <fullName evidence="2">Uncharacterized protein</fullName>
    </submittedName>
</protein>
<gene>
    <name evidence="2" type="ORF">BXY45_10870</name>
</gene>